<reference evidence="2 3" key="1">
    <citation type="submission" date="2014-02" db="EMBL/GenBank/DDBJ databases">
        <title>The small core and large imbalanced accessory genome model reveals a collaborative survival strategy of Sorangium cellulosum strains in nature.</title>
        <authorList>
            <person name="Han K."/>
            <person name="Peng R."/>
            <person name="Blom J."/>
            <person name="Li Y.-Z."/>
        </authorList>
    </citation>
    <scope>NUCLEOTIDE SEQUENCE [LARGE SCALE GENOMIC DNA]</scope>
    <source>
        <strain evidence="2 3">So0157-18</strain>
    </source>
</reference>
<sequence>MSQDRDLVILTQNIWGGVALWERRRAMLARLIGDLRPCLIGLQEVHAQGASGDLGQAGELSRLVGGYRAWFAPGRVAAGGECEGVALLCRDDIEVLDHSVEALTLDRDDPFERDSQRVVLRAAIRRAGAVIDVLVTHLSLSKRARARTVRELVSFAAREREKSKSLGAVLMGDFNALPSEEAVCYLQASAGEGSWLDAWSQTHPGKPGGTWPAGLPLRRIDYVFVQPGEGWTITRCERAPFSGSDHHGVVVGLRLGA</sequence>
<evidence type="ECO:0000313" key="2">
    <source>
        <dbReference type="EMBL" id="KYF59803.1"/>
    </source>
</evidence>
<dbReference type="InterPro" id="IPR036691">
    <property type="entry name" value="Endo/exonu/phosph_ase_sf"/>
</dbReference>
<feature type="domain" description="Endonuclease/exonuclease/phosphatase" evidence="1">
    <location>
        <begin position="10"/>
        <end position="246"/>
    </location>
</feature>
<dbReference type="GO" id="GO:0016020">
    <property type="term" value="C:membrane"/>
    <property type="evidence" value="ECO:0007669"/>
    <property type="project" value="GOC"/>
</dbReference>
<dbReference type="InterPro" id="IPR051916">
    <property type="entry name" value="GPI-anchor_lipid_remodeler"/>
</dbReference>
<dbReference type="Proteomes" id="UP000075604">
    <property type="component" value="Unassembled WGS sequence"/>
</dbReference>
<dbReference type="Pfam" id="PF03372">
    <property type="entry name" value="Exo_endo_phos"/>
    <property type="match status" value="1"/>
</dbReference>
<dbReference type="AlphaFoldDB" id="A0A150PW46"/>
<dbReference type="InterPro" id="IPR005135">
    <property type="entry name" value="Endo/exonuclease/phosphatase"/>
</dbReference>
<organism evidence="2 3">
    <name type="scientific">Sorangium cellulosum</name>
    <name type="common">Polyangium cellulosum</name>
    <dbReference type="NCBI Taxonomy" id="56"/>
    <lineage>
        <taxon>Bacteria</taxon>
        <taxon>Pseudomonadati</taxon>
        <taxon>Myxococcota</taxon>
        <taxon>Polyangia</taxon>
        <taxon>Polyangiales</taxon>
        <taxon>Polyangiaceae</taxon>
        <taxon>Sorangium</taxon>
    </lineage>
</organism>
<dbReference type="Gene3D" id="3.60.10.10">
    <property type="entry name" value="Endonuclease/exonuclease/phosphatase"/>
    <property type="match status" value="1"/>
</dbReference>
<accession>A0A150PW46</accession>
<dbReference type="EMBL" id="JELX01001182">
    <property type="protein sequence ID" value="KYF59803.1"/>
    <property type="molecule type" value="Genomic_DNA"/>
</dbReference>
<name>A0A150PW46_SORCE</name>
<dbReference type="PANTHER" id="PTHR14859:SF16">
    <property type="entry name" value="ENDONUCLEASE_EXONUCLEASE_PHOSPHATASE DOMAIN-CONTAINING PROTEIN"/>
    <property type="match status" value="1"/>
</dbReference>
<proteinExistence type="predicted"/>
<dbReference type="SUPFAM" id="SSF56219">
    <property type="entry name" value="DNase I-like"/>
    <property type="match status" value="1"/>
</dbReference>
<comment type="caution">
    <text evidence="2">The sequence shown here is derived from an EMBL/GenBank/DDBJ whole genome shotgun (WGS) entry which is preliminary data.</text>
</comment>
<dbReference type="GO" id="GO:0006506">
    <property type="term" value="P:GPI anchor biosynthetic process"/>
    <property type="evidence" value="ECO:0007669"/>
    <property type="project" value="TreeGrafter"/>
</dbReference>
<dbReference type="GO" id="GO:0003824">
    <property type="term" value="F:catalytic activity"/>
    <property type="evidence" value="ECO:0007669"/>
    <property type="project" value="InterPro"/>
</dbReference>
<dbReference type="PANTHER" id="PTHR14859">
    <property type="entry name" value="CALCOFLUOR WHITE HYPERSENSITIVE PROTEIN PRECURSOR"/>
    <property type="match status" value="1"/>
</dbReference>
<protein>
    <recommendedName>
        <fullName evidence="1">Endonuclease/exonuclease/phosphatase domain-containing protein</fullName>
    </recommendedName>
</protein>
<evidence type="ECO:0000313" key="3">
    <source>
        <dbReference type="Proteomes" id="UP000075604"/>
    </source>
</evidence>
<evidence type="ECO:0000259" key="1">
    <source>
        <dbReference type="Pfam" id="PF03372"/>
    </source>
</evidence>
<gene>
    <name evidence="2" type="ORF">BE04_43280</name>
</gene>